<gene>
    <name evidence="2" type="ORF">C900_05451</name>
</gene>
<dbReference type="AlphaFoldDB" id="L8JNV7"/>
<keyword evidence="3" id="KW-1185">Reference proteome</keyword>
<comment type="caution">
    <text evidence="2">The sequence shown here is derived from an EMBL/GenBank/DDBJ whole genome shotgun (WGS) entry which is preliminary data.</text>
</comment>
<dbReference type="RefSeq" id="WP_009582542.1">
    <property type="nucleotide sequence ID" value="NZ_AMZN01000084.1"/>
</dbReference>
<evidence type="ECO:0000313" key="3">
    <source>
        <dbReference type="Proteomes" id="UP000011135"/>
    </source>
</evidence>
<proteinExistence type="predicted"/>
<dbReference type="PROSITE" id="PS51257">
    <property type="entry name" value="PROKAR_LIPOPROTEIN"/>
    <property type="match status" value="1"/>
</dbReference>
<dbReference type="EMBL" id="AMZN01000084">
    <property type="protein sequence ID" value="ELR69062.1"/>
    <property type="molecule type" value="Genomic_DNA"/>
</dbReference>
<evidence type="ECO:0000313" key="2">
    <source>
        <dbReference type="EMBL" id="ELR69062.1"/>
    </source>
</evidence>
<keyword evidence="1" id="KW-0732">Signal</keyword>
<dbReference type="eggNOG" id="ENOG5030JD9">
    <property type="taxonomic scope" value="Bacteria"/>
</dbReference>
<organism evidence="2 3">
    <name type="scientific">Fulvivirga imtechensis AK7</name>
    <dbReference type="NCBI Taxonomy" id="1237149"/>
    <lineage>
        <taxon>Bacteria</taxon>
        <taxon>Pseudomonadati</taxon>
        <taxon>Bacteroidota</taxon>
        <taxon>Cytophagia</taxon>
        <taxon>Cytophagales</taxon>
        <taxon>Fulvivirgaceae</taxon>
        <taxon>Fulvivirga</taxon>
    </lineage>
</organism>
<feature type="chain" id="PRO_5003993237" evidence="1">
    <location>
        <begin position="24"/>
        <end position="316"/>
    </location>
</feature>
<sequence>MTNIIKTSVVVGLLFFISCTADDADPPAGNDQKDLSEAENIEVFPSSHPLNEDISQKPIDVNSSKIINNIGPGTGLFTDFGSGTWEGAPIGIPYVVVGANQPEVAITYRANDYDGNYGDESDPGPFPIPLDAPVEGNGKGDSHVISVDVASGILYELYNASRTNDGWGASSGALFDLNKVEFRPETWTSADAAGLPIFPLLVRYPEIEKGEIDHAIRFTLPKAKIYGGYVHPARHKVSDLAGDDLLPFGAKLRLKADYDISGFSPTNQIILNAMKKYGIILADVGSSMYLSGAPHESWNNDDLRELRDIKAGDFEV</sequence>
<dbReference type="PATRIC" id="fig|1237149.3.peg.4833"/>
<accession>L8JNV7</accession>
<evidence type="ECO:0000256" key="1">
    <source>
        <dbReference type="SAM" id="SignalP"/>
    </source>
</evidence>
<protein>
    <submittedName>
        <fullName evidence="2">Outermembrane protein</fullName>
    </submittedName>
</protein>
<name>L8JNV7_9BACT</name>
<dbReference type="STRING" id="1237149.C900_05451"/>
<reference evidence="2 3" key="1">
    <citation type="submission" date="2012-12" db="EMBL/GenBank/DDBJ databases">
        <title>Genome assembly of Fulvivirga imtechensis AK7.</title>
        <authorList>
            <person name="Nupur N."/>
            <person name="Khatri I."/>
            <person name="Kumar R."/>
            <person name="Subramanian S."/>
            <person name="Pinnaka A."/>
        </authorList>
    </citation>
    <scope>NUCLEOTIDE SEQUENCE [LARGE SCALE GENOMIC DNA]</scope>
    <source>
        <strain evidence="2 3">AK7</strain>
    </source>
</reference>
<feature type="signal peptide" evidence="1">
    <location>
        <begin position="1"/>
        <end position="23"/>
    </location>
</feature>
<dbReference type="Proteomes" id="UP000011135">
    <property type="component" value="Unassembled WGS sequence"/>
</dbReference>